<feature type="domain" description="MobA-like NTP transferase" evidence="3">
    <location>
        <begin position="34"/>
        <end position="161"/>
    </location>
</feature>
<dbReference type="PANTHER" id="PTHR43584">
    <property type="entry name" value="NUCLEOTIDYL TRANSFERASE"/>
    <property type="match status" value="1"/>
</dbReference>
<dbReference type="Proteomes" id="UP000321490">
    <property type="component" value="Unassembled WGS sequence"/>
</dbReference>
<keyword evidence="2" id="KW-0548">Nucleotidyltransferase</keyword>
<dbReference type="AlphaFoldDB" id="A0A562IMX7"/>
<protein>
    <submittedName>
        <fullName evidence="4">CDP-glycerol glycerophosphotransferase</fullName>
    </submittedName>
</protein>
<sequence>MRTADPILTGGRDQRSRPLVAVPPHEGSGIPPQVVVLAAGMGTRLGRKLPKPLTPLMDGRSIMQQQLDGVRAVFGEAAPITAVVGYRAKAVMRAQPDLLFAFNPDFAVTNTSQSLLRALRTSQPGGVLWLNGDVVFDPAVLDHAAPLVQADESFVCVDTSTVADEEVKYTLDENGFITELSKTVVGGLGEAVGINYVSAADKPALIEQLAACEATDYFERGMELAIQRAGVRFRPLDISRFSAVEVDFDDDLQRANTWLGSRAALEPLASELG</sequence>
<proteinExistence type="predicted"/>
<dbReference type="InterPro" id="IPR050065">
    <property type="entry name" value="GlmU-like"/>
</dbReference>
<dbReference type="InterPro" id="IPR025877">
    <property type="entry name" value="MobA-like_NTP_Trfase"/>
</dbReference>
<keyword evidence="1 4" id="KW-0808">Transferase</keyword>
<dbReference type="Pfam" id="PF12804">
    <property type="entry name" value="NTP_transf_3"/>
    <property type="match status" value="1"/>
</dbReference>
<evidence type="ECO:0000313" key="5">
    <source>
        <dbReference type="Proteomes" id="UP000321490"/>
    </source>
</evidence>
<evidence type="ECO:0000256" key="1">
    <source>
        <dbReference type="ARBA" id="ARBA00022679"/>
    </source>
</evidence>
<keyword evidence="5" id="KW-1185">Reference proteome</keyword>
<gene>
    <name evidence="4" type="ORF">JD78_00789</name>
</gene>
<evidence type="ECO:0000313" key="4">
    <source>
        <dbReference type="EMBL" id="TWH72278.1"/>
    </source>
</evidence>
<dbReference type="GO" id="GO:0016779">
    <property type="term" value="F:nucleotidyltransferase activity"/>
    <property type="evidence" value="ECO:0007669"/>
    <property type="project" value="UniProtKB-KW"/>
</dbReference>
<evidence type="ECO:0000259" key="3">
    <source>
        <dbReference type="Pfam" id="PF12804"/>
    </source>
</evidence>
<name>A0A562IMX7_9ACTN</name>
<dbReference type="PANTHER" id="PTHR43584:SF8">
    <property type="entry name" value="N-ACETYLMURAMATE ALPHA-1-PHOSPHATE URIDYLYLTRANSFERASE"/>
    <property type="match status" value="1"/>
</dbReference>
<reference evidence="4 5" key="1">
    <citation type="submission" date="2019-07" db="EMBL/GenBank/DDBJ databases">
        <title>R&amp;d 2014.</title>
        <authorList>
            <person name="Klenk H.-P."/>
        </authorList>
    </citation>
    <scope>NUCLEOTIDE SEQUENCE [LARGE SCALE GENOMIC DNA]</scope>
    <source>
        <strain evidence="4 5">DSM 45764</strain>
    </source>
</reference>
<dbReference type="RefSeq" id="WP_208103980.1">
    <property type="nucleotide sequence ID" value="NZ_JABGDC010000007.1"/>
</dbReference>
<accession>A0A562IMX7</accession>
<organism evidence="4 5">
    <name type="scientific">Modestobacter roseus</name>
    <dbReference type="NCBI Taxonomy" id="1181884"/>
    <lineage>
        <taxon>Bacteria</taxon>
        <taxon>Bacillati</taxon>
        <taxon>Actinomycetota</taxon>
        <taxon>Actinomycetes</taxon>
        <taxon>Geodermatophilales</taxon>
        <taxon>Geodermatophilaceae</taxon>
        <taxon>Modestobacter</taxon>
    </lineage>
</organism>
<evidence type="ECO:0000256" key="2">
    <source>
        <dbReference type="ARBA" id="ARBA00022695"/>
    </source>
</evidence>
<dbReference type="Gene3D" id="3.90.550.10">
    <property type="entry name" value="Spore Coat Polysaccharide Biosynthesis Protein SpsA, Chain A"/>
    <property type="match status" value="1"/>
</dbReference>
<comment type="caution">
    <text evidence="4">The sequence shown here is derived from an EMBL/GenBank/DDBJ whole genome shotgun (WGS) entry which is preliminary data.</text>
</comment>
<dbReference type="InterPro" id="IPR029044">
    <property type="entry name" value="Nucleotide-diphossugar_trans"/>
</dbReference>
<dbReference type="EMBL" id="VLKF01000001">
    <property type="protein sequence ID" value="TWH72278.1"/>
    <property type="molecule type" value="Genomic_DNA"/>
</dbReference>
<dbReference type="SUPFAM" id="SSF53448">
    <property type="entry name" value="Nucleotide-diphospho-sugar transferases"/>
    <property type="match status" value="1"/>
</dbReference>